<sequence length="333" mass="35785">MSSDSPKDFPDQVVDDPSSLLFGSLADFYRENGLYQEAINICLSGLESHPDNIEGRLVLAQCYKGINDTEKARAELTKILSVRPENSLAKKVLAELDRPGQPEPRSPEIAAIPAGEDPNPPEKIEIEMPVIEEPRAPEDISQAAIPGEPALVDPADFHQGAQAMMALAAQAAEKPKMEFVPPEPVSESGPAEIISDPTPEKNSKPREEADPKTMTAFGRILNEIIQTPQVFASLLVDESGFPVASAFAPQAAGVDEESSGALSSLVFSTASQAMHKIKLGQLERAVIDTRNEKIFLNRVGGQVLMVTAESSAKTGLVAVNIKRAIERIKNLSS</sequence>
<dbReference type="Pfam" id="PF03259">
    <property type="entry name" value="Robl_LC7"/>
    <property type="match status" value="1"/>
</dbReference>
<comment type="caution">
    <text evidence="3">The sequence shown here is derived from an EMBL/GenBank/DDBJ whole genome shotgun (WGS) entry which is preliminary data.</text>
</comment>
<dbReference type="SMART" id="SM00028">
    <property type="entry name" value="TPR"/>
    <property type="match status" value="2"/>
</dbReference>
<dbReference type="InterPro" id="IPR011990">
    <property type="entry name" value="TPR-like_helical_dom_sf"/>
</dbReference>
<proteinExistence type="predicted"/>
<dbReference type="Proteomes" id="UP000177230">
    <property type="component" value="Unassembled WGS sequence"/>
</dbReference>
<evidence type="ECO:0000313" key="4">
    <source>
        <dbReference type="Proteomes" id="UP000177230"/>
    </source>
</evidence>
<name>A0A1F5R351_9BACT</name>
<dbReference type="Pfam" id="PF14559">
    <property type="entry name" value="TPR_19"/>
    <property type="match status" value="1"/>
</dbReference>
<dbReference type="SUPFAM" id="SSF103196">
    <property type="entry name" value="Roadblock/LC7 domain"/>
    <property type="match status" value="1"/>
</dbReference>
<dbReference type="Gene3D" id="1.25.40.10">
    <property type="entry name" value="Tetratricopeptide repeat domain"/>
    <property type="match status" value="1"/>
</dbReference>
<accession>A0A1F5R351</accession>
<feature type="domain" description="Roadblock/LAMTOR2" evidence="2">
    <location>
        <begin position="217"/>
        <end position="308"/>
    </location>
</feature>
<reference evidence="3 4" key="1">
    <citation type="journal article" date="2016" name="Nat. Commun.">
        <title>Thousands of microbial genomes shed light on interconnected biogeochemical processes in an aquifer system.</title>
        <authorList>
            <person name="Anantharaman K."/>
            <person name="Brown C.T."/>
            <person name="Hug L.A."/>
            <person name="Sharon I."/>
            <person name="Castelle C.J."/>
            <person name="Probst A.J."/>
            <person name="Thomas B.C."/>
            <person name="Singh A."/>
            <person name="Wilkins M.J."/>
            <person name="Karaoz U."/>
            <person name="Brodie E.L."/>
            <person name="Williams K.H."/>
            <person name="Hubbard S.S."/>
            <person name="Banfield J.F."/>
        </authorList>
    </citation>
    <scope>NUCLEOTIDE SEQUENCE [LARGE SCALE GENOMIC DNA]</scope>
</reference>
<organism evidence="3 4">
    <name type="scientific">Candidatus Edwardsbacteria bacterium GWF2_54_11</name>
    <dbReference type="NCBI Taxonomy" id="1817851"/>
    <lineage>
        <taxon>Bacteria</taxon>
        <taxon>Candidatus Edwardsiibacteriota</taxon>
    </lineage>
</organism>
<evidence type="ECO:0000259" key="2">
    <source>
        <dbReference type="SMART" id="SM00960"/>
    </source>
</evidence>
<protein>
    <recommendedName>
        <fullName evidence="2">Roadblock/LAMTOR2 domain-containing protein</fullName>
    </recommendedName>
</protein>
<dbReference type="Gene3D" id="3.30.450.30">
    <property type="entry name" value="Dynein light chain 2a, cytoplasmic"/>
    <property type="match status" value="1"/>
</dbReference>
<dbReference type="EMBL" id="MFFM01000046">
    <property type="protein sequence ID" value="OGF08890.1"/>
    <property type="molecule type" value="Genomic_DNA"/>
</dbReference>
<dbReference type="SUPFAM" id="SSF48452">
    <property type="entry name" value="TPR-like"/>
    <property type="match status" value="1"/>
</dbReference>
<evidence type="ECO:0000256" key="1">
    <source>
        <dbReference type="SAM" id="MobiDB-lite"/>
    </source>
</evidence>
<evidence type="ECO:0000313" key="3">
    <source>
        <dbReference type="EMBL" id="OGF08890.1"/>
    </source>
</evidence>
<dbReference type="InterPro" id="IPR004942">
    <property type="entry name" value="Roadblock/LAMTOR2_dom"/>
</dbReference>
<feature type="compositionally biased region" description="Basic and acidic residues" evidence="1">
    <location>
        <begin position="198"/>
        <end position="211"/>
    </location>
</feature>
<gene>
    <name evidence="3" type="ORF">A2024_01295</name>
</gene>
<feature type="region of interest" description="Disordered" evidence="1">
    <location>
        <begin position="97"/>
        <end position="121"/>
    </location>
</feature>
<dbReference type="AlphaFoldDB" id="A0A1F5R351"/>
<dbReference type="InterPro" id="IPR019734">
    <property type="entry name" value="TPR_rpt"/>
</dbReference>
<feature type="region of interest" description="Disordered" evidence="1">
    <location>
        <begin position="179"/>
        <end position="211"/>
    </location>
</feature>
<dbReference type="SMART" id="SM00960">
    <property type="entry name" value="Robl_LC7"/>
    <property type="match status" value="1"/>
</dbReference>